<name>A0A109UGC8_9FIRM</name>
<dbReference type="STRING" id="1514105.AOC36_00035"/>
<dbReference type="KEGG" id="erl:AOC36_00035"/>
<protein>
    <recommendedName>
        <fullName evidence="3">DUF3788 domain-containing protein</fullName>
    </recommendedName>
</protein>
<dbReference type="Pfam" id="PF12663">
    <property type="entry name" value="DUF3788"/>
    <property type="match status" value="1"/>
</dbReference>
<dbReference type="AlphaFoldDB" id="A0A109UGC8"/>
<proteinExistence type="predicted"/>
<dbReference type="EMBL" id="CP013213">
    <property type="protein sequence ID" value="AMC92436.1"/>
    <property type="molecule type" value="Genomic_DNA"/>
</dbReference>
<organism evidence="1 2">
    <name type="scientific">Erysipelothrix larvae</name>
    <dbReference type="NCBI Taxonomy" id="1514105"/>
    <lineage>
        <taxon>Bacteria</taxon>
        <taxon>Bacillati</taxon>
        <taxon>Bacillota</taxon>
        <taxon>Erysipelotrichia</taxon>
        <taxon>Erysipelotrichales</taxon>
        <taxon>Erysipelotrichaceae</taxon>
        <taxon>Erysipelothrix</taxon>
    </lineage>
</organism>
<reference evidence="1 2" key="1">
    <citation type="submission" date="2015-10" db="EMBL/GenBank/DDBJ databases">
        <title>Erysipelothrix larvae sp. LV19 isolated from the larval gut of the rhinoceros beetle, Trypoxylus dichotomus.</title>
        <authorList>
            <person name="Lim S."/>
            <person name="Kim B.-C."/>
        </authorList>
    </citation>
    <scope>NUCLEOTIDE SEQUENCE [LARGE SCALE GENOMIC DNA]</scope>
    <source>
        <strain evidence="1 2">LV19</strain>
    </source>
</reference>
<keyword evidence="2" id="KW-1185">Reference proteome</keyword>
<sequence length="135" mass="16436">MESIDNNQIMALLGSDLYHCWIELNHRIQRCYDTDRLWNKGYRDWVYEYKYRRGGKTLCTFYLKDKTIGCQIVFGLKEREKFELERADYSKEMQDIYDLSTTYHDGKWMLISIENDTLFDDILKLLRIKRRPNVV</sequence>
<dbReference type="InterPro" id="IPR024265">
    <property type="entry name" value="DUF3788"/>
</dbReference>
<accession>A0A109UGC8</accession>
<dbReference type="RefSeq" id="WP_067629608.1">
    <property type="nucleotide sequence ID" value="NZ_CP013213.1"/>
</dbReference>
<evidence type="ECO:0000313" key="1">
    <source>
        <dbReference type="EMBL" id="AMC92436.1"/>
    </source>
</evidence>
<evidence type="ECO:0008006" key="3">
    <source>
        <dbReference type="Google" id="ProtNLM"/>
    </source>
</evidence>
<gene>
    <name evidence="1" type="ORF">AOC36_00035</name>
</gene>
<evidence type="ECO:0000313" key="2">
    <source>
        <dbReference type="Proteomes" id="UP000063781"/>
    </source>
</evidence>
<dbReference type="OrthoDB" id="9090890at2"/>
<dbReference type="Proteomes" id="UP000063781">
    <property type="component" value="Chromosome"/>
</dbReference>